<dbReference type="EMBL" id="BGPR01227724">
    <property type="protein sequence ID" value="GBL63073.1"/>
    <property type="molecule type" value="Genomic_DNA"/>
</dbReference>
<evidence type="ECO:0000313" key="3">
    <source>
        <dbReference type="Proteomes" id="UP000499080"/>
    </source>
</evidence>
<feature type="non-terminal residue" evidence="1">
    <location>
        <position position="67"/>
    </location>
</feature>
<reference evidence="1 3" key="1">
    <citation type="journal article" date="2019" name="Sci. Rep.">
        <title>Orb-weaving spider Araneus ventricosus genome elucidates the spidroin gene catalogue.</title>
        <authorList>
            <person name="Kono N."/>
            <person name="Nakamura H."/>
            <person name="Ohtoshi R."/>
            <person name="Moran D.A.P."/>
            <person name="Shinohara A."/>
            <person name="Yoshida Y."/>
            <person name="Fujiwara M."/>
            <person name="Mori M."/>
            <person name="Tomita M."/>
            <person name="Arakawa K."/>
        </authorList>
    </citation>
    <scope>NUCLEOTIDE SEQUENCE [LARGE SCALE GENOMIC DNA]</scope>
</reference>
<dbReference type="AlphaFoldDB" id="A0A4Y1ZR55"/>
<accession>A0A4Y1ZR55</accession>
<gene>
    <name evidence="1" type="ORF">AVEN_106057_1</name>
    <name evidence="2" type="ORF">AVEN_210533_1</name>
</gene>
<protein>
    <submittedName>
        <fullName evidence="1">Uncharacterized protein</fullName>
    </submittedName>
</protein>
<comment type="caution">
    <text evidence="1">The sequence shown here is derived from an EMBL/GenBank/DDBJ whole genome shotgun (WGS) entry which is preliminary data.</text>
</comment>
<keyword evidence="3" id="KW-1185">Reference proteome</keyword>
<sequence length="67" mass="7627">MDIDGRFLAKRKRPIFALRANKTGSNVREACLLFHGDEISSSVIRLLFIKSPHRGDTVSSRRRGCRI</sequence>
<name>A0A4Y1ZR55_ARAVE</name>
<proteinExistence type="predicted"/>
<evidence type="ECO:0000313" key="1">
    <source>
        <dbReference type="EMBL" id="GBL62985.1"/>
    </source>
</evidence>
<dbReference type="EMBL" id="BGPR01227703">
    <property type="protein sequence ID" value="GBL62985.1"/>
    <property type="molecule type" value="Genomic_DNA"/>
</dbReference>
<organism evidence="1 3">
    <name type="scientific">Araneus ventricosus</name>
    <name type="common">Orbweaver spider</name>
    <name type="synonym">Epeira ventricosa</name>
    <dbReference type="NCBI Taxonomy" id="182803"/>
    <lineage>
        <taxon>Eukaryota</taxon>
        <taxon>Metazoa</taxon>
        <taxon>Ecdysozoa</taxon>
        <taxon>Arthropoda</taxon>
        <taxon>Chelicerata</taxon>
        <taxon>Arachnida</taxon>
        <taxon>Araneae</taxon>
        <taxon>Araneomorphae</taxon>
        <taxon>Entelegynae</taxon>
        <taxon>Araneoidea</taxon>
        <taxon>Araneidae</taxon>
        <taxon>Araneus</taxon>
    </lineage>
</organism>
<dbReference type="Proteomes" id="UP000499080">
    <property type="component" value="Unassembled WGS sequence"/>
</dbReference>
<evidence type="ECO:0000313" key="2">
    <source>
        <dbReference type="EMBL" id="GBL63073.1"/>
    </source>
</evidence>